<dbReference type="GO" id="GO:0003677">
    <property type="term" value="F:DNA binding"/>
    <property type="evidence" value="ECO:0007669"/>
    <property type="project" value="InterPro"/>
</dbReference>
<dbReference type="PANTHER" id="PTHR47396">
    <property type="entry name" value="TYPE I RESTRICTION ENZYME ECOKI R PROTEIN"/>
    <property type="match status" value="1"/>
</dbReference>
<dbReference type="GeneID" id="97236173"/>
<dbReference type="SMART" id="SM00487">
    <property type="entry name" value="DEXDc"/>
    <property type="match status" value="1"/>
</dbReference>
<name>A0A0M5IXY3_STRPR</name>
<accession>A0A0M5IXY3</accession>
<dbReference type="PROSITE" id="PS51192">
    <property type="entry name" value="HELICASE_ATP_BIND_1"/>
    <property type="match status" value="1"/>
</dbReference>
<dbReference type="REBASE" id="436122">
    <property type="entry name" value="SprPR11IP"/>
</dbReference>
<sequence>MSGAAPEWARTVEAALAASGWRVYGPSERELGVAHEAVRSPVSPTLVLFTLYVQGRLCGIVAAGPAQGEERDLLDAAAEQAARIAGRHADRAWRGNHPLPFQYATNGATWRFRNLLDAEHLDGTPASDSPQGGARSRRVFAPHQPATVERWMREAERMPAAPTFRARLRKLPTMRLDYKRLRSAQYKSIKALEKSLAGGNQRALIQMATGAGKTYTVVQSSYRLLRHAGARRVLFLVDRNNLGKQAYNEYRDFVPLGARTPLHEQMPLRLFSKGAVADSDKIVISTIQRLWCKLSGIPVPADDDESFETERADRLAGSVASVGYCPDLPPDFFDVIVVDECHRSIYGRWRPVLEYFDAHVIGLTATPIHQTFAFFDNNLVSQYTYEQAVADSVNVDYDIYKIGTRITEQGSVIPALSTEVLPDGTVQQVNSVIAKVHKLTRAEHWQSVEADDPYARTEVNQRVRSTDQIRLIVETFRDNLFTEIFPPTVDQETGEVQSREIVPKTLFFAQNDLHADAIVEAVRTAFGGAGDGFCRKITSQASRPDKALSDFRNKRDLRIAVTVDMIATGTDIPALECLVFMRDIQTWSYFEQMKGRGARTVKDLDLVKVTADAVHKDRFVIVDAVGVTEHPKTDARPLVRDDAKPVPSLERLLRACERGELLHPDDIATLAGRLSRLGRRLDERGRAAIEEYLGVDQTYEGMVRSLVRAADAERPALVRAESSAPEEDGEIADAVGLLVASEELRAALLRAARDSWLLVDHLSQDQLLEARGLRNEEEARRVVDDWRAYMAEHEDDMLALRIAFQERRPPREVLRELKALIGKVRATRREWTEARLWKAYVDLKIARGAARRNAGLVEFLSVIRYELGLDGNEFRPYRSTVEGRLEEWLARQETAGVAFDNRQRAWLRQVVNVVAANATLTVASLDEGRRAAAGGYGDFVDAFKDGRWKPGELVIELDRELGA</sequence>
<gene>
    <name evidence="1" type="ORF">SPRI_2792</name>
</gene>
<dbReference type="CDD" id="cd18799">
    <property type="entry name" value="SF2_C_EcoAI-like"/>
    <property type="match status" value="1"/>
</dbReference>
<dbReference type="RefSeq" id="WP_005312507.1">
    <property type="nucleotide sequence ID" value="NZ_CP011340.1"/>
</dbReference>
<dbReference type="InterPro" id="IPR050742">
    <property type="entry name" value="Helicase_Restrict-Modif_Enz"/>
</dbReference>
<proteinExistence type="predicted"/>
<dbReference type="AlphaFoldDB" id="A0A0M5IXY3"/>
<dbReference type="OMA" id="SYNPRIA"/>
<dbReference type="PANTHER" id="PTHR47396:SF1">
    <property type="entry name" value="ATP-DEPENDENT HELICASE IRC3-RELATED"/>
    <property type="match status" value="1"/>
</dbReference>
<dbReference type="GO" id="GO:0016787">
    <property type="term" value="F:hydrolase activity"/>
    <property type="evidence" value="ECO:0007669"/>
    <property type="project" value="InterPro"/>
</dbReference>
<reference evidence="1 2" key="1">
    <citation type="submission" date="2015-08" db="EMBL/GenBank/DDBJ databases">
        <title>Genome sequence of the pristinamycin over-producing bacterium Streptomyces pristinaespiralis HCCB10218.</title>
        <authorList>
            <person name="Tian J."/>
            <person name="Yang J."/>
            <person name="Li L."/>
            <person name="Ruan L."/>
            <person name="Wei W."/>
            <person name="Zheng G."/>
            <person name="Wei Z."/>
            <person name="Yang S."/>
            <person name="Ge M."/>
            <person name="Jiang W."/>
            <person name="Lu Y."/>
        </authorList>
    </citation>
    <scope>NUCLEOTIDE SEQUENCE [LARGE SCALE GENOMIC DNA]</scope>
    <source>
        <strain evidence="1 2">HCCB 10218</strain>
    </source>
</reference>
<dbReference type="REBASE" id="125843">
    <property type="entry name" value="Spr10218ORF2790P"/>
</dbReference>
<dbReference type="Gene3D" id="3.40.50.300">
    <property type="entry name" value="P-loop containing nucleotide triphosphate hydrolases"/>
    <property type="match status" value="2"/>
</dbReference>
<dbReference type="PATRIC" id="fig|38300.4.peg.2944"/>
<dbReference type="InterPro" id="IPR013670">
    <property type="entry name" value="EcoEI_R_C_dom"/>
</dbReference>
<dbReference type="Pfam" id="PF04851">
    <property type="entry name" value="ResIII"/>
    <property type="match status" value="1"/>
</dbReference>
<dbReference type="CDD" id="cd18032">
    <property type="entry name" value="DEXHc_RE_I_III_res"/>
    <property type="match status" value="1"/>
</dbReference>
<dbReference type="InterPro" id="IPR014001">
    <property type="entry name" value="Helicase_ATP-bd"/>
</dbReference>
<dbReference type="InterPro" id="IPR006935">
    <property type="entry name" value="Helicase/UvrB_N"/>
</dbReference>
<dbReference type="GO" id="GO:0006304">
    <property type="term" value="P:DNA modification"/>
    <property type="evidence" value="ECO:0007669"/>
    <property type="project" value="InterPro"/>
</dbReference>
<dbReference type="Pfam" id="PF08463">
    <property type="entry name" value="EcoEI_R_C"/>
    <property type="match status" value="1"/>
</dbReference>
<dbReference type="OrthoDB" id="9776021at2"/>
<dbReference type="Proteomes" id="UP000060513">
    <property type="component" value="Chromosome"/>
</dbReference>
<evidence type="ECO:0000313" key="1">
    <source>
        <dbReference type="EMBL" id="ALC21098.1"/>
    </source>
</evidence>
<dbReference type="KEGG" id="spri:SPRI_2792"/>
<dbReference type="EMBL" id="CP011340">
    <property type="protein sequence ID" value="ALC21098.1"/>
    <property type="molecule type" value="Genomic_DNA"/>
</dbReference>
<organism evidence="1">
    <name type="scientific">Streptomyces pristinaespiralis</name>
    <dbReference type="NCBI Taxonomy" id="38300"/>
    <lineage>
        <taxon>Bacteria</taxon>
        <taxon>Bacillati</taxon>
        <taxon>Actinomycetota</taxon>
        <taxon>Actinomycetes</taxon>
        <taxon>Kitasatosporales</taxon>
        <taxon>Streptomycetaceae</taxon>
        <taxon>Streptomyces</taxon>
    </lineage>
</organism>
<dbReference type="GO" id="GO:0005524">
    <property type="term" value="F:ATP binding"/>
    <property type="evidence" value="ECO:0007669"/>
    <property type="project" value="InterPro"/>
</dbReference>
<dbReference type="SUPFAM" id="SSF52540">
    <property type="entry name" value="P-loop containing nucleoside triphosphate hydrolases"/>
    <property type="match status" value="2"/>
</dbReference>
<dbReference type="STRING" id="38300.SPRI_2792"/>
<evidence type="ECO:0000313" key="2">
    <source>
        <dbReference type="Proteomes" id="UP000060513"/>
    </source>
</evidence>
<dbReference type="InterPro" id="IPR027417">
    <property type="entry name" value="P-loop_NTPase"/>
</dbReference>
<dbReference type="GO" id="GO:0005829">
    <property type="term" value="C:cytosol"/>
    <property type="evidence" value="ECO:0007669"/>
    <property type="project" value="TreeGrafter"/>
</dbReference>
<protein>
    <submittedName>
        <fullName evidence="1">Type III restriction enzyme</fullName>
    </submittedName>
</protein>